<dbReference type="Gene3D" id="1.10.510.10">
    <property type="entry name" value="Transferase(Phosphotransferase) domain 1"/>
    <property type="match status" value="1"/>
</dbReference>
<feature type="domain" description="Protein kinase" evidence="1">
    <location>
        <begin position="65"/>
        <end position="314"/>
    </location>
</feature>
<dbReference type="InterPro" id="IPR000719">
    <property type="entry name" value="Prot_kinase_dom"/>
</dbReference>
<reference evidence="3" key="2">
    <citation type="submission" date="2015-01" db="EMBL/GenBank/DDBJ databases">
        <title>Evolutionary Origins and Diversification of the Mycorrhizal Mutualists.</title>
        <authorList>
            <consortium name="DOE Joint Genome Institute"/>
            <consortium name="Mycorrhizal Genomics Consortium"/>
            <person name="Kohler A."/>
            <person name="Kuo A."/>
            <person name="Nagy L.G."/>
            <person name="Floudas D."/>
            <person name="Copeland A."/>
            <person name="Barry K.W."/>
            <person name="Cichocki N."/>
            <person name="Veneault-Fourrey C."/>
            <person name="LaButti K."/>
            <person name="Lindquist E.A."/>
            <person name="Lipzen A."/>
            <person name="Lundell T."/>
            <person name="Morin E."/>
            <person name="Murat C."/>
            <person name="Riley R."/>
            <person name="Ohm R."/>
            <person name="Sun H."/>
            <person name="Tunlid A."/>
            <person name="Henrissat B."/>
            <person name="Grigoriev I.V."/>
            <person name="Hibbett D.S."/>
            <person name="Martin F."/>
        </authorList>
    </citation>
    <scope>NUCLEOTIDE SEQUENCE [LARGE SCALE GENOMIC DNA]</scope>
    <source>
        <strain evidence="3">F 1598</strain>
    </source>
</reference>
<evidence type="ECO:0000259" key="1">
    <source>
        <dbReference type="SMART" id="SM00220"/>
    </source>
</evidence>
<evidence type="ECO:0000313" key="3">
    <source>
        <dbReference type="Proteomes" id="UP000054166"/>
    </source>
</evidence>
<evidence type="ECO:0000313" key="2">
    <source>
        <dbReference type="EMBL" id="KIM88367.1"/>
    </source>
</evidence>
<organism evidence="2 3">
    <name type="scientific">Piloderma croceum (strain F 1598)</name>
    <dbReference type="NCBI Taxonomy" id="765440"/>
    <lineage>
        <taxon>Eukaryota</taxon>
        <taxon>Fungi</taxon>
        <taxon>Dikarya</taxon>
        <taxon>Basidiomycota</taxon>
        <taxon>Agaricomycotina</taxon>
        <taxon>Agaricomycetes</taxon>
        <taxon>Agaricomycetidae</taxon>
        <taxon>Atheliales</taxon>
        <taxon>Atheliaceae</taxon>
        <taxon>Piloderma</taxon>
    </lineage>
</organism>
<reference evidence="2 3" key="1">
    <citation type="submission" date="2014-04" db="EMBL/GenBank/DDBJ databases">
        <authorList>
            <consortium name="DOE Joint Genome Institute"/>
            <person name="Kuo A."/>
            <person name="Tarkka M."/>
            <person name="Buscot F."/>
            <person name="Kohler A."/>
            <person name="Nagy L.G."/>
            <person name="Floudas D."/>
            <person name="Copeland A."/>
            <person name="Barry K.W."/>
            <person name="Cichocki N."/>
            <person name="Veneault-Fourrey C."/>
            <person name="LaButti K."/>
            <person name="Lindquist E.A."/>
            <person name="Lipzen A."/>
            <person name="Lundell T."/>
            <person name="Morin E."/>
            <person name="Murat C."/>
            <person name="Sun H."/>
            <person name="Tunlid A."/>
            <person name="Henrissat B."/>
            <person name="Grigoriev I.V."/>
            <person name="Hibbett D.S."/>
            <person name="Martin F."/>
            <person name="Nordberg H.P."/>
            <person name="Cantor M.N."/>
            <person name="Hua S.X."/>
        </authorList>
    </citation>
    <scope>NUCLEOTIDE SEQUENCE [LARGE SCALE GENOMIC DNA]</scope>
    <source>
        <strain evidence="2 3">F 1598</strain>
    </source>
</reference>
<dbReference type="Proteomes" id="UP000054166">
    <property type="component" value="Unassembled WGS sequence"/>
</dbReference>
<dbReference type="GO" id="GO:0004672">
    <property type="term" value="F:protein kinase activity"/>
    <property type="evidence" value="ECO:0007669"/>
    <property type="project" value="InterPro"/>
</dbReference>
<proteinExistence type="predicted"/>
<dbReference type="GO" id="GO:0005524">
    <property type="term" value="F:ATP binding"/>
    <property type="evidence" value="ECO:0007669"/>
    <property type="project" value="InterPro"/>
</dbReference>
<name>A0A0C3CF43_PILCF</name>
<dbReference type="OrthoDB" id="5987198at2759"/>
<sequence length="348" mass="40075">MLCVPNSRHSYDSHIQPHEYFWVDHQSFLLSCGYRLRPRYDPAWVPSWKLAKPKNTRPFNCEDGSSLLKDHVLDATRVTDGVKVVLKRVHSDGDEIQIALYLSSIQMSSDPRNCTVPILDVITLPDDKYVLLVMPYLRIFNTPPFHCRGEVVEALRQFLQGLEFMHEHNISHGDACLLNLMMEESRVVPKGSHFKLSSSHDGVNLNLTWRHRCTVAPVRYFYIDFGLSRWHPHGHESATALGVVGQLKDIPELSAAVPYNPFKLDICQLGRTILEVIEEYPDLQMFIPFAEHMTRPNPNDRPSATEALTEFEAVVSTIKRRTLRARIWRKTDTISERFSCFINRIPVL</sequence>
<dbReference type="EMBL" id="KN832977">
    <property type="protein sequence ID" value="KIM88367.1"/>
    <property type="molecule type" value="Genomic_DNA"/>
</dbReference>
<dbReference type="SUPFAM" id="SSF56112">
    <property type="entry name" value="Protein kinase-like (PK-like)"/>
    <property type="match status" value="1"/>
</dbReference>
<dbReference type="AlphaFoldDB" id="A0A0C3CF43"/>
<dbReference type="InParanoid" id="A0A0C3CF43"/>
<dbReference type="SMART" id="SM00220">
    <property type="entry name" value="S_TKc"/>
    <property type="match status" value="1"/>
</dbReference>
<gene>
    <name evidence="2" type="ORF">PILCRDRAFT_255163</name>
</gene>
<accession>A0A0C3CF43</accession>
<keyword evidence="3" id="KW-1185">Reference proteome</keyword>
<dbReference type="HOGENOM" id="CLU_044121_2_0_1"/>
<protein>
    <recommendedName>
        <fullName evidence="1">Protein kinase domain-containing protein</fullName>
    </recommendedName>
</protein>
<dbReference type="InterPro" id="IPR011009">
    <property type="entry name" value="Kinase-like_dom_sf"/>
</dbReference>